<dbReference type="InterPro" id="IPR045594">
    <property type="entry name" value="DUF6460"/>
</dbReference>
<dbReference type="GeneID" id="300655622"/>
<dbReference type="RefSeq" id="WP_036264963.1">
    <property type="nucleotide sequence ID" value="NZ_BMHN01000001.1"/>
</dbReference>
<proteinExistence type="predicted"/>
<keyword evidence="1" id="KW-0812">Transmembrane</keyword>
<dbReference type="Pfam" id="PF20061">
    <property type="entry name" value="DUF6460"/>
    <property type="match status" value="1"/>
</dbReference>
<keyword evidence="1" id="KW-1133">Transmembrane helix</keyword>
<gene>
    <name evidence="3" type="ORF">GTQ45_03300</name>
</gene>
<feature type="domain" description="DUF6460" evidence="2">
    <location>
        <begin position="55"/>
        <end position="81"/>
    </location>
</feature>
<accession>A0A845Q7W8</accession>
<feature type="transmembrane region" description="Helical" evidence="1">
    <location>
        <begin position="12"/>
        <end position="32"/>
    </location>
</feature>
<organism evidence="3 4">
    <name type="scientific">Pyruvatibacter mobilis</name>
    <dbReference type="NCBI Taxonomy" id="1712261"/>
    <lineage>
        <taxon>Bacteria</taxon>
        <taxon>Pseudomonadati</taxon>
        <taxon>Pseudomonadota</taxon>
        <taxon>Alphaproteobacteria</taxon>
        <taxon>Hyphomicrobiales</taxon>
        <taxon>Parvibaculaceae</taxon>
        <taxon>Pyruvatibacter</taxon>
    </lineage>
</organism>
<dbReference type="AlphaFoldDB" id="A0A845Q7W8"/>
<evidence type="ECO:0000313" key="4">
    <source>
        <dbReference type="Proteomes" id="UP000470384"/>
    </source>
</evidence>
<reference evidence="3 4" key="1">
    <citation type="journal article" date="2016" name="Int. J. Syst. Evol. Microbiol.">
        <title>Pyruvatibacter mobilis gen. nov., sp. nov., a marine bacterium from the culture broth of Picochlorum sp. 122.</title>
        <authorList>
            <person name="Wang G."/>
            <person name="Tang M."/>
            <person name="Wu H."/>
            <person name="Dai S."/>
            <person name="Li T."/>
            <person name="Chen C."/>
            <person name="He H."/>
            <person name="Fan J."/>
            <person name="Xiang W."/>
            <person name="Li X."/>
        </authorList>
    </citation>
    <scope>NUCLEOTIDE SEQUENCE [LARGE SCALE GENOMIC DNA]</scope>
    <source>
        <strain evidence="3 4">GYP-11</strain>
    </source>
</reference>
<dbReference type="EMBL" id="WXYQ01000003">
    <property type="protein sequence ID" value="NBG94753.1"/>
    <property type="molecule type" value="Genomic_DNA"/>
</dbReference>
<evidence type="ECO:0000313" key="3">
    <source>
        <dbReference type="EMBL" id="NBG94753.1"/>
    </source>
</evidence>
<name>A0A845Q7W8_9HYPH</name>
<dbReference type="Proteomes" id="UP000470384">
    <property type="component" value="Unassembled WGS sequence"/>
</dbReference>
<protein>
    <submittedName>
        <fullName evidence="3">Integrase</fullName>
    </submittedName>
</protein>
<feature type="transmembrane region" description="Helical" evidence="1">
    <location>
        <begin position="62"/>
        <end position="84"/>
    </location>
</feature>
<dbReference type="OrthoDB" id="8480887at2"/>
<comment type="caution">
    <text evidence="3">The sequence shown here is derived from an EMBL/GenBank/DDBJ whole genome shotgun (WGS) entry which is preliminary data.</text>
</comment>
<keyword evidence="1" id="KW-0472">Membrane</keyword>
<evidence type="ECO:0000256" key="1">
    <source>
        <dbReference type="SAM" id="Phobius"/>
    </source>
</evidence>
<evidence type="ECO:0000259" key="2">
    <source>
        <dbReference type="Pfam" id="PF20061"/>
    </source>
</evidence>
<keyword evidence="4" id="KW-1185">Reference proteome</keyword>
<sequence>MNNLFGGSPPAVILKIAIASVCVGLLLAITGMDPLMVWEDAFSTIGEVWGYALDWFVWAGKYLVMGAIIVVPIWIAVRLFDILFGGSKPS</sequence>